<accession>A0A438K7G8</accession>
<feature type="transmembrane region" description="Helical" evidence="1">
    <location>
        <begin position="42"/>
        <end position="64"/>
    </location>
</feature>
<evidence type="ECO:0000313" key="2">
    <source>
        <dbReference type="EMBL" id="RVX17141.1"/>
    </source>
</evidence>
<organism evidence="2 3">
    <name type="scientific">Vitis vinifera</name>
    <name type="common">Grape</name>
    <dbReference type="NCBI Taxonomy" id="29760"/>
    <lineage>
        <taxon>Eukaryota</taxon>
        <taxon>Viridiplantae</taxon>
        <taxon>Streptophyta</taxon>
        <taxon>Embryophyta</taxon>
        <taxon>Tracheophyta</taxon>
        <taxon>Spermatophyta</taxon>
        <taxon>Magnoliopsida</taxon>
        <taxon>eudicotyledons</taxon>
        <taxon>Gunneridae</taxon>
        <taxon>Pentapetalae</taxon>
        <taxon>rosids</taxon>
        <taxon>Vitales</taxon>
        <taxon>Vitaceae</taxon>
        <taxon>Viteae</taxon>
        <taxon>Vitis</taxon>
    </lineage>
</organism>
<dbReference type="Proteomes" id="UP000288805">
    <property type="component" value="Unassembled WGS sequence"/>
</dbReference>
<comment type="caution">
    <text evidence="2">The sequence shown here is derived from an EMBL/GenBank/DDBJ whole genome shotgun (WGS) entry which is preliminary data.</text>
</comment>
<sequence length="206" mass="22971">MNSKKCFAGMAQQLRGKKTQERWQNGFFLFVLVHMEREEWECALYASCVLGLYLLLIRCFHGLWNLKLLCISLFSDKRQSGSSISPYQENSVSKYSGTRLLFDGQSIQRQPNAALFLEDIKLEVESFEADHSEGTPARAQSASKRRLSIDSHGISEVDAGIDSVRRVGSHSLKSCKHEDDLLADAGETTFALFASLLDSALQGASK</sequence>
<evidence type="ECO:0000313" key="3">
    <source>
        <dbReference type="Proteomes" id="UP000288805"/>
    </source>
</evidence>
<dbReference type="OrthoDB" id="3098at2759"/>
<dbReference type="EMBL" id="QGNW01000014">
    <property type="protein sequence ID" value="RVX17141.1"/>
    <property type="molecule type" value="Genomic_DNA"/>
</dbReference>
<gene>
    <name evidence="2" type="primary">NUP107_3</name>
    <name evidence="2" type="ORF">CK203_003336</name>
</gene>
<proteinExistence type="predicted"/>
<keyword evidence="1" id="KW-0472">Membrane</keyword>
<protein>
    <submittedName>
        <fullName evidence="2">Nuclear pore complex protein NUP107</fullName>
    </submittedName>
</protein>
<keyword evidence="1" id="KW-0812">Transmembrane</keyword>
<dbReference type="AlphaFoldDB" id="A0A438K7G8"/>
<evidence type="ECO:0000256" key="1">
    <source>
        <dbReference type="SAM" id="Phobius"/>
    </source>
</evidence>
<name>A0A438K7G8_VITVI</name>
<reference evidence="2 3" key="1">
    <citation type="journal article" date="2018" name="PLoS Genet.">
        <title>Population sequencing reveals clonal diversity and ancestral inbreeding in the grapevine cultivar Chardonnay.</title>
        <authorList>
            <person name="Roach M.J."/>
            <person name="Johnson D.L."/>
            <person name="Bohlmann J."/>
            <person name="van Vuuren H.J."/>
            <person name="Jones S.J."/>
            <person name="Pretorius I.S."/>
            <person name="Schmidt S.A."/>
            <person name="Borneman A.R."/>
        </authorList>
    </citation>
    <scope>NUCLEOTIDE SEQUENCE [LARGE SCALE GENOMIC DNA]</scope>
    <source>
        <strain evidence="3">cv. Chardonnay</strain>
        <tissue evidence="2">Leaf</tissue>
    </source>
</reference>
<keyword evidence="1" id="KW-1133">Transmembrane helix</keyword>